<protein>
    <recommendedName>
        <fullName evidence="2">BON domain-containing protein</fullName>
    </recommendedName>
</protein>
<dbReference type="AlphaFoldDB" id="A0A4Q0T2K7"/>
<dbReference type="EMBL" id="RDSM01000001">
    <property type="protein sequence ID" value="RXH57447.1"/>
    <property type="molecule type" value="Genomic_DNA"/>
</dbReference>
<keyword evidence="4" id="KW-1185">Reference proteome</keyword>
<comment type="caution">
    <text evidence="3">The sequence shown here is derived from an EMBL/GenBank/DDBJ whole genome shotgun (WGS) entry which is preliminary data.</text>
</comment>
<dbReference type="Proteomes" id="UP000289437">
    <property type="component" value="Unassembled WGS sequence"/>
</dbReference>
<gene>
    <name evidence="3" type="ORF">GRAN_0757</name>
</gene>
<organism evidence="3 4">
    <name type="scientific">Granulicella sibirica</name>
    <dbReference type="NCBI Taxonomy" id="2479048"/>
    <lineage>
        <taxon>Bacteria</taxon>
        <taxon>Pseudomonadati</taxon>
        <taxon>Acidobacteriota</taxon>
        <taxon>Terriglobia</taxon>
        <taxon>Terriglobales</taxon>
        <taxon>Acidobacteriaceae</taxon>
        <taxon>Granulicella</taxon>
    </lineage>
</organism>
<dbReference type="Gene3D" id="3.30.1340.30">
    <property type="match status" value="1"/>
</dbReference>
<feature type="domain" description="BON" evidence="2">
    <location>
        <begin position="36"/>
        <end position="104"/>
    </location>
</feature>
<reference evidence="3 4" key="1">
    <citation type="submission" date="2018-11" db="EMBL/GenBank/DDBJ databases">
        <authorList>
            <person name="Mardanov A.V."/>
            <person name="Ravin N.V."/>
            <person name="Dedysh S.N."/>
        </authorList>
    </citation>
    <scope>NUCLEOTIDE SEQUENCE [LARGE SCALE GENOMIC DNA]</scope>
    <source>
        <strain evidence="3 4">AF10</strain>
    </source>
</reference>
<evidence type="ECO:0000259" key="2">
    <source>
        <dbReference type="PROSITE" id="PS50914"/>
    </source>
</evidence>
<dbReference type="PROSITE" id="PS50914">
    <property type="entry name" value="BON"/>
    <property type="match status" value="1"/>
</dbReference>
<proteinExistence type="predicted"/>
<name>A0A4Q0T2K7_9BACT</name>
<feature type="compositionally biased region" description="Pro residues" evidence="1">
    <location>
        <begin position="164"/>
        <end position="179"/>
    </location>
</feature>
<sequence>MTPASDHPITRAATVAALAISLALSGCKSTPAPATDDASLNAALQSRLQSDPGLAGQPFQASVKDGVATLTGTVTNPAARSLAANDASQVAGIRTVINSLSLVAPAPTEPEVVTTPPPAPVKPIPAKRDRVKVPPPQRARVEPPPPPMPAPIERPEPQTAQVDPTPPPPPPPAPKPAPPAFRTVRVPSGTELPVRITQTLDSASTQAGTSFSGTLASDVIVDGLIAFPTGTKVSGRVEDVKDAGHFSGNSLLAVSLTSVSRRGETFPITTDTYSKQGNGRGKNTAEKVGGGAAIGAILGGILGGGKGAAIGAASGGGIGAGVNGVTRGQQVQIPSESLVRFRLNTEISVKASLKSEGDDNGDLQHHDQ</sequence>
<evidence type="ECO:0000313" key="3">
    <source>
        <dbReference type="EMBL" id="RXH57447.1"/>
    </source>
</evidence>
<evidence type="ECO:0000313" key="4">
    <source>
        <dbReference type="Proteomes" id="UP000289437"/>
    </source>
</evidence>
<accession>A0A4Q0T2K7</accession>
<feature type="region of interest" description="Disordered" evidence="1">
    <location>
        <begin position="108"/>
        <end position="184"/>
    </location>
</feature>
<dbReference type="RefSeq" id="WP_128911615.1">
    <property type="nucleotide sequence ID" value="NZ_RDSM01000001.1"/>
</dbReference>
<dbReference type="InterPro" id="IPR007055">
    <property type="entry name" value="BON_dom"/>
</dbReference>
<dbReference type="OrthoDB" id="118563at2"/>
<feature type="compositionally biased region" description="Pro residues" evidence="1">
    <location>
        <begin position="133"/>
        <end position="152"/>
    </location>
</feature>
<reference evidence="4" key="2">
    <citation type="submission" date="2019-02" db="EMBL/GenBank/DDBJ databases">
        <title>Granulicella sibirica sp. nov., a psychrotolerant acidobacterium isolated from an organic soil layer in forested tundra, West Siberia.</title>
        <authorList>
            <person name="Oshkin I.Y."/>
            <person name="Kulichevskaya I.S."/>
            <person name="Rijpstra W.I.C."/>
            <person name="Sinninghe Damste J.S."/>
            <person name="Rakitin A.L."/>
            <person name="Ravin N.V."/>
            <person name="Dedysh S.N."/>
        </authorList>
    </citation>
    <scope>NUCLEOTIDE SEQUENCE [LARGE SCALE GENOMIC DNA]</scope>
    <source>
        <strain evidence="4">AF10</strain>
    </source>
</reference>
<evidence type="ECO:0000256" key="1">
    <source>
        <dbReference type="SAM" id="MobiDB-lite"/>
    </source>
</evidence>
<dbReference type="Pfam" id="PF04972">
    <property type="entry name" value="BON"/>
    <property type="match status" value="1"/>
</dbReference>